<dbReference type="OMA" id="NQRKICI"/>
<keyword evidence="7" id="KW-1185">Reference proteome</keyword>
<evidence type="ECO:0000256" key="2">
    <source>
        <dbReference type="ARBA" id="ARBA00022473"/>
    </source>
</evidence>
<keyword evidence="2" id="KW-0217">Developmental protein</keyword>
<dbReference type="GO" id="GO:0005634">
    <property type="term" value="C:nucleus"/>
    <property type="evidence" value="ECO:0007669"/>
    <property type="project" value="UniProtKB-SubCell"/>
</dbReference>
<dbReference type="PRINTS" id="PR02064">
    <property type="entry name" value="DONSON"/>
</dbReference>
<name>A0A9Q0M5Q2_BLOTA</name>
<proteinExistence type="inferred from homology"/>
<reference evidence="6" key="1">
    <citation type="submission" date="2022-12" db="EMBL/GenBank/DDBJ databases">
        <title>Genome assemblies of Blomia tropicalis.</title>
        <authorList>
            <person name="Cui Y."/>
        </authorList>
    </citation>
    <scope>NUCLEOTIDE SEQUENCE</scope>
    <source>
        <tissue evidence="6">Adult mites</tissue>
    </source>
</reference>
<evidence type="ECO:0000313" key="7">
    <source>
        <dbReference type="Proteomes" id="UP001142055"/>
    </source>
</evidence>
<evidence type="ECO:0000256" key="3">
    <source>
        <dbReference type="ARBA" id="ARBA00023242"/>
    </source>
</evidence>
<dbReference type="GO" id="GO:0033260">
    <property type="term" value="P:nuclear DNA replication"/>
    <property type="evidence" value="ECO:0007669"/>
    <property type="project" value="TreeGrafter"/>
</dbReference>
<feature type="region of interest" description="Disordered" evidence="5">
    <location>
        <begin position="1"/>
        <end position="25"/>
    </location>
</feature>
<dbReference type="PANTHER" id="PTHR12972">
    <property type="entry name" value="DOWNSTREAM NEIGHBOR OF SON"/>
    <property type="match status" value="1"/>
</dbReference>
<dbReference type="AlphaFoldDB" id="A0A9Q0M5Q2"/>
<protein>
    <submittedName>
        <fullName evidence="6">Uncharacterized protein</fullName>
    </submittedName>
</protein>
<dbReference type="OrthoDB" id="534063at2759"/>
<evidence type="ECO:0000256" key="4">
    <source>
        <dbReference type="ARBA" id="ARBA00025806"/>
    </source>
</evidence>
<feature type="region of interest" description="Disordered" evidence="5">
    <location>
        <begin position="80"/>
        <end position="102"/>
    </location>
</feature>
<dbReference type="Proteomes" id="UP001142055">
    <property type="component" value="Chromosome 2"/>
</dbReference>
<feature type="region of interest" description="Disordered" evidence="5">
    <location>
        <begin position="381"/>
        <end position="406"/>
    </location>
</feature>
<organism evidence="6 7">
    <name type="scientific">Blomia tropicalis</name>
    <name type="common">Mite</name>
    <dbReference type="NCBI Taxonomy" id="40697"/>
    <lineage>
        <taxon>Eukaryota</taxon>
        <taxon>Metazoa</taxon>
        <taxon>Ecdysozoa</taxon>
        <taxon>Arthropoda</taxon>
        <taxon>Chelicerata</taxon>
        <taxon>Arachnida</taxon>
        <taxon>Acari</taxon>
        <taxon>Acariformes</taxon>
        <taxon>Sarcoptiformes</taxon>
        <taxon>Astigmata</taxon>
        <taxon>Glycyphagoidea</taxon>
        <taxon>Echimyopodidae</taxon>
        <taxon>Blomia</taxon>
    </lineage>
</organism>
<gene>
    <name evidence="6" type="ORF">RDWZM_004930</name>
</gene>
<comment type="caution">
    <text evidence="6">The sequence shown here is derived from an EMBL/GenBank/DDBJ whole genome shotgun (WGS) entry which is preliminary data.</text>
</comment>
<comment type="similarity">
    <text evidence="4">Belongs to the DONSON family.</text>
</comment>
<evidence type="ECO:0000256" key="1">
    <source>
        <dbReference type="ARBA" id="ARBA00004123"/>
    </source>
</evidence>
<evidence type="ECO:0000313" key="6">
    <source>
        <dbReference type="EMBL" id="KAJ6219118.1"/>
    </source>
</evidence>
<sequence length="672" mass="74143">MPFKEGILRTPTKRPYQDDLDPTNVMASPKFIKPSDVFRKRARRSLKLSPAKANSSRLCALPLETVVRKKNYSPLKCLQTSNSTNSIDSKSSSISGESNCSDNVSNKKEITFSPLMKKLQRSPARSAIQFPIVKRGLGSGSGSASKSSGTLKRSHNSNAFSRVLDFSEDANFFPDKFDSPTKTNNSTSEFNVSLNAPNIDWSLKTKIRIIINRPIPFHGNFKPIDESNGLCQFVQGDRSSNDIDSGTENFSAQLHRHCLIWQHPSLPWIKRELFPRVSDLKSASQASKSTFNISPASPLADSLYSDFCVSLYSLFKLVKSKHCPYFYLCSNNFTVLFRASGVAGSNDAHALISPTTYGFRKLLKDEEITYSMPFHQDGATNAQSNSLLSSDTSASSASTGTFESSELDNEECIDIIDDDTISSNPEENDEWLESLGLSQKDFPSLDSVPLRRRRMMQTNGRSKRNSSEIDDHTAEGKMKSLIRIDGIMNCHSLVNMFINQRKICISTSGVLSGVPPTLLSPVAFHGATLVPLSVRHKVSEESRAQPLVSVDIVGPILPHTLYGLSTLFGRFTTTSIGSNVTMVRSSMRTFDSSSSFALEIGQPRNVLGNGQSNDSTFNATFAVENLEESGIDKRFLTAICTADRQLASPLVDFELTPNGIRYNRSIHGTKHK</sequence>
<feature type="compositionally biased region" description="Low complexity" evidence="5">
    <location>
        <begin position="382"/>
        <end position="404"/>
    </location>
</feature>
<evidence type="ECO:0000256" key="5">
    <source>
        <dbReference type="SAM" id="MobiDB-lite"/>
    </source>
</evidence>
<dbReference type="PANTHER" id="PTHR12972:SF0">
    <property type="entry name" value="PROTEIN DOWNSTREAM NEIGHBOR OF SON"/>
    <property type="match status" value="1"/>
</dbReference>
<dbReference type="EMBL" id="JAPWDV010000002">
    <property type="protein sequence ID" value="KAJ6219118.1"/>
    <property type="molecule type" value="Genomic_DNA"/>
</dbReference>
<dbReference type="InterPro" id="IPR024861">
    <property type="entry name" value="Donson"/>
</dbReference>
<accession>A0A9Q0M5Q2</accession>
<comment type="subcellular location">
    <subcellularLocation>
        <location evidence="1">Nucleus</location>
    </subcellularLocation>
</comment>
<keyword evidence="3" id="KW-0539">Nucleus</keyword>